<keyword evidence="3 6" id="KW-0507">mRNA processing</keyword>
<dbReference type="SMART" id="SM00651">
    <property type="entry name" value="Sm"/>
    <property type="match status" value="1"/>
</dbReference>
<evidence type="ECO:0000256" key="1">
    <source>
        <dbReference type="ARBA" id="ARBA00006850"/>
    </source>
</evidence>
<keyword evidence="4 6" id="KW-0694">RNA-binding</keyword>
<evidence type="ECO:0000313" key="8">
    <source>
        <dbReference type="EMBL" id="KAL1522342.1"/>
    </source>
</evidence>
<dbReference type="Gene3D" id="2.30.30.100">
    <property type="match status" value="1"/>
</dbReference>
<evidence type="ECO:0000313" key="9">
    <source>
        <dbReference type="Proteomes" id="UP001515480"/>
    </source>
</evidence>
<evidence type="ECO:0000256" key="2">
    <source>
        <dbReference type="ARBA" id="ARBA00022490"/>
    </source>
</evidence>
<comment type="subcellular location">
    <subcellularLocation>
        <location evidence="6">Cytoplasm</location>
    </subcellularLocation>
    <subcellularLocation>
        <location evidence="6">Cytoplasm</location>
        <location evidence="6">P-body</location>
    </subcellularLocation>
</comment>
<reference evidence="8 9" key="1">
    <citation type="journal article" date="2024" name="Science">
        <title>Giant polyketide synthase enzymes in the biosynthesis of giant marine polyether toxins.</title>
        <authorList>
            <person name="Fallon T.R."/>
            <person name="Shende V.V."/>
            <person name="Wierzbicki I.H."/>
            <person name="Pendleton A.L."/>
            <person name="Watervoot N.F."/>
            <person name="Auber R.P."/>
            <person name="Gonzalez D.J."/>
            <person name="Wisecaver J.H."/>
            <person name="Moore B.S."/>
        </authorList>
    </citation>
    <scope>NUCLEOTIDE SEQUENCE [LARGE SCALE GENOMIC DNA]</scope>
    <source>
        <strain evidence="8 9">12B1</strain>
    </source>
</reference>
<comment type="subunit">
    <text evidence="6">LSm subunits form a heteromer with a donut shape.</text>
</comment>
<evidence type="ECO:0000256" key="3">
    <source>
        <dbReference type="ARBA" id="ARBA00022664"/>
    </source>
</evidence>
<proteinExistence type="inferred from homology"/>
<dbReference type="GO" id="GO:0003729">
    <property type="term" value="F:mRNA binding"/>
    <property type="evidence" value="ECO:0007669"/>
    <property type="project" value="TreeGrafter"/>
</dbReference>
<dbReference type="Pfam" id="PF01423">
    <property type="entry name" value="LSM"/>
    <property type="match status" value="1"/>
</dbReference>
<dbReference type="GO" id="GO:1990904">
    <property type="term" value="C:ribonucleoprotein complex"/>
    <property type="evidence" value="ECO:0007669"/>
    <property type="project" value="UniProtKB-KW"/>
</dbReference>
<keyword evidence="9" id="KW-1185">Reference proteome</keyword>
<dbReference type="InterPro" id="IPR047575">
    <property type="entry name" value="Sm"/>
</dbReference>
<dbReference type="GO" id="GO:0000932">
    <property type="term" value="C:P-body"/>
    <property type="evidence" value="ECO:0007669"/>
    <property type="project" value="UniProtKB-SubCell"/>
</dbReference>
<dbReference type="InterPro" id="IPR034104">
    <property type="entry name" value="Lsm1"/>
</dbReference>
<dbReference type="SUPFAM" id="SSF50182">
    <property type="entry name" value="Sm-like ribonucleoproteins"/>
    <property type="match status" value="1"/>
</dbReference>
<keyword evidence="5 6" id="KW-0687">Ribonucleoprotein</keyword>
<dbReference type="PANTHER" id="PTHR15588:SF8">
    <property type="entry name" value="U6 SNRNA-ASSOCIATED SM-LIKE PROTEIN LSM1"/>
    <property type="match status" value="1"/>
</dbReference>
<dbReference type="AlphaFoldDB" id="A0AB34JM65"/>
<dbReference type="CDD" id="cd01728">
    <property type="entry name" value="LSm1"/>
    <property type="match status" value="1"/>
</dbReference>
<gene>
    <name evidence="6" type="primary">LSM1</name>
    <name evidence="8" type="ORF">AB1Y20_017334</name>
</gene>
<dbReference type="Proteomes" id="UP001515480">
    <property type="component" value="Unassembled WGS sequence"/>
</dbReference>
<dbReference type="GO" id="GO:1990726">
    <property type="term" value="C:Lsm1-7-Pat1 complex"/>
    <property type="evidence" value="ECO:0007669"/>
    <property type="project" value="TreeGrafter"/>
</dbReference>
<dbReference type="PROSITE" id="PS52002">
    <property type="entry name" value="SM"/>
    <property type="match status" value="1"/>
</dbReference>
<dbReference type="InterPro" id="IPR001163">
    <property type="entry name" value="Sm_dom_euk/arc"/>
</dbReference>
<dbReference type="GO" id="GO:0000290">
    <property type="term" value="P:deadenylation-dependent decapping of nuclear-transcribed mRNA"/>
    <property type="evidence" value="ECO:0007669"/>
    <property type="project" value="TreeGrafter"/>
</dbReference>
<comment type="similarity">
    <text evidence="1 6">Belongs to the snRNP Sm proteins family.</text>
</comment>
<keyword evidence="2 6" id="KW-0963">Cytoplasm</keyword>
<comment type="function">
    <text evidence="6">Probably involved with other LSm subunits in the general process of degradation of mRNAs.</text>
</comment>
<accession>A0AB34JM65</accession>
<comment type="caution">
    <text evidence="8">The sequence shown here is derived from an EMBL/GenBank/DDBJ whole genome shotgun (WGS) entry which is preliminary data.</text>
</comment>
<protein>
    <recommendedName>
        <fullName evidence="6">U6 snRNA-associated Sm-like protein LSm1</fullName>
    </recommendedName>
</protein>
<evidence type="ECO:0000256" key="4">
    <source>
        <dbReference type="ARBA" id="ARBA00022884"/>
    </source>
</evidence>
<organism evidence="8 9">
    <name type="scientific">Prymnesium parvum</name>
    <name type="common">Toxic golden alga</name>
    <dbReference type="NCBI Taxonomy" id="97485"/>
    <lineage>
        <taxon>Eukaryota</taxon>
        <taxon>Haptista</taxon>
        <taxon>Haptophyta</taxon>
        <taxon>Prymnesiophyceae</taxon>
        <taxon>Prymnesiales</taxon>
        <taxon>Prymnesiaceae</taxon>
        <taxon>Prymnesium</taxon>
    </lineage>
</organism>
<dbReference type="GO" id="GO:0006397">
    <property type="term" value="P:mRNA processing"/>
    <property type="evidence" value="ECO:0007669"/>
    <property type="project" value="UniProtKB-UniRule"/>
</dbReference>
<evidence type="ECO:0000259" key="7">
    <source>
        <dbReference type="PROSITE" id="PS52002"/>
    </source>
</evidence>
<feature type="domain" description="Sm" evidence="7">
    <location>
        <begin position="6"/>
        <end position="81"/>
    </location>
</feature>
<sequence>MISGLTGTASLAEELDKKLMVVLRDGRKIIGTMRSFDQFSNIVLEGAFERVVVGTKFGDVPLGLYVIRGDNVVLLGQMDDEKDKYATEELMTRVPLEEVLAAKKEEEEQRKLKANLSGHLKSIDQWDDL</sequence>
<dbReference type="PANTHER" id="PTHR15588">
    <property type="entry name" value="LSM1"/>
    <property type="match status" value="1"/>
</dbReference>
<evidence type="ECO:0000256" key="6">
    <source>
        <dbReference type="RuleBase" id="RU365047"/>
    </source>
</evidence>
<dbReference type="InterPro" id="IPR044642">
    <property type="entry name" value="PTHR15588"/>
</dbReference>
<dbReference type="InterPro" id="IPR010920">
    <property type="entry name" value="LSM_dom_sf"/>
</dbReference>
<dbReference type="EMBL" id="JBGBPQ010000006">
    <property type="protein sequence ID" value="KAL1522342.1"/>
    <property type="molecule type" value="Genomic_DNA"/>
</dbReference>
<evidence type="ECO:0000256" key="5">
    <source>
        <dbReference type="ARBA" id="ARBA00023274"/>
    </source>
</evidence>
<name>A0AB34JM65_PRYPA</name>